<dbReference type="GO" id="GO:0017089">
    <property type="term" value="F:glycolipid transfer activity"/>
    <property type="evidence" value="ECO:0007669"/>
    <property type="project" value="TreeGrafter"/>
</dbReference>
<evidence type="ECO:0000256" key="6">
    <source>
        <dbReference type="SAM" id="Phobius"/>
    </source>
</evidence>
<evidence type="ECO:0000313" key="7">
    <source>
        <dbReference type="EMBL" id="OGK02226.1"/>
    </source>
</evidence>
<dbReference type="AlphaFoldDB" id="A0A1F7F6U3"/>
<dbReference type="Gene3D" id="2.60.450.10">
    <property type="entry name" value="Lipopolysaccharide (LPS) transport protein A like domain"/>
    <property type="match status" value="1"/>
</dbReference>
<dbReference type="InterPro" id="IPR026265">
    <property type="entry name" value="LptC"/>
</dbReference>
<dbReference type="Pfam" id="PF06835">
    <property type="entry name" value="LptC"/>
    <property type="match status" value="1"/>
</dbReference>
<feature type="transmembrane region" description="Helical" evidence="6">
    <location>
        <begin position="21"/>
        <end position="39"/>
    </location>
</feature>
<dbReference type="Proteomes" id="UP000179243">
    <property type="component" value="Unassembled WGS sequence"/>
</dbReference>
<evidence type="ECO:0000256" key="5">
    <source>
        <dbReference type="ARBA" id="ARBA00023136"/>
    </source>
</evidence>
<evidence type="ECO:0000256" key="2">
    <source>
        <dbReference type="ARBA" id="ARBA00022519"/>
    </source>
</evidence>
<dbReference type="EMBL" id="MFYX01000110">
    <property type="protein sequence ID" value="OGK02226.1"/>
    <property type="molecule type" value="Genomic_DNA"/>
</dbReference>
<sequence>MEIKAMISNQRILGNRQPLGLFVRAFICLLPVACCLILISCSRDKPKISGTRIEESRLPVQEFFDTTRLTLTEDNRKLWTLTSTHIIKYRKDSRTYVNPVDLVYFQTNGTSHLTADSGKISENMDTLIAMGKVKISTAEGKRVTTSLIAWDKKSAKVTSDKFVRMVTEEGDVYSGRGFIANTDLSEWRILRNVQAEIHNVDRKFNEK</sequence>
<dbReference type="GO" id="GO:0015221">
    <property type="term" value="F:lipopolysaccharide transmembrane transporter activity"/>
    <property type="evidence" value="ECO:0007669"/>
    <property type="project" value="InterPro"/>
</dbReference>
<reference evidence="7 8" key="1">
    <citation type="journal article" date="2016" name="Nat. Commun.">
        <title>Thousands of microbial genomes shed light on interconnected biogeochemical processes in an aquifer system.</title>
        <authorList>
            <person name="Anantharaman K."/>
            <person name="Brown C.T."/>
            <person name="Hug L.A."/>
            <person name="Sharon I."/>
            <person name="Castelle C.J."/>
            <person name="Probst A.J."/>
            <person name="Thomas B.C."/>
            <person name="Singh A."/>
            <person name="Wilkins M.J."/>
            <person name="Karaoz U."/>
            <person name="Brodie E.L."/>
            <person name="Williams K.H."/>
            <person name="Hubbard S.S."/>
            <person name="Banfield J.F."/>
        </authorList>
    </citation>
    <scope>NUCLEOTIDE SEQUENCE [LARGE SCALE GENOMIC DNA]</scope>
</reference>
<comment type="caution">
    <text evidence="7">The sequence shown here is derived from an EMBL/GenBank/DDBJ whole genome shotgun (WGS) entry which is preliminary data.</text>
</comment>
<keyword evidence="4 6" id="KW-1133">Transmembrane helix</keyword>
<evidence type="ECO:0000313" key="8">
    <source>
        <dbReference type="Proteomes" id="UP000179243"/>
    </source>
</evidence>
<keyword evidence="5 6" id="KW-0472">Membrane</keyword>
<gene>
    <name evidence="7" type="ORF">A2519_16230</name>
</gene>
<dbReference type="GO" id="GO:0030288">
    <property type="term" value="C:outer membrane-bounded periplasmic space"/>
    <property type="evidence" value="ECO:0007669"/>
    <property type="project" value="TreeGrafter"/>
</dbReference>
<keyword evidence="2" id="KW-0997">Cell inner membrane</keyword>
<protein>
    <submittedName>
        <fullName evidence="7">LPS export ABC transporter periplasmic protein LptC</fullName>
    </submittedName>
</protein>
<keyword evidence="1" id="KW-1003">Cell membrane</keyword>
<dbReference type="PANTHER" id="PTHR37481">
    <property type="entry name" value="LIPOPOLYSACCHARIDE EXPORT SYSTEM PROTEIN LPTC"/>
    <property type="match status" value="1"/>
</dbReference>
<accession>A0A1F7F6U3</accession>
<evidence type="ECO:0000256" key="3">
    <source>
        <dbReference type="ARBA" id="ARBA00022692"/>
    </source>
</evidence>
<dbReference type="GO" id="GO:0005886">
    <property type="term" value="C:plasma membrane"/>
    <property type="evidence" value="ECO:0007669"/>
    <property type="project" value="InterPro"/>
</dbReference>
<evidence type="ECO:0000256" key="1">
    <source>
        <dbReference type="ARBA" id="ARBA00022475"/>
    </source>
</evidence>
<organism evidence="7 8">
    <name type="scientific">Candidatus Raymondbacteria bacterium RIFOXYD12_FULL_49_13</name>
    <dbReference type="NCBI Taxonomy" id="1817890"/>
    <lineage>
        <taxon>Bacteria</taxon>
        <taxon>Raymondiibacteriota</taxon>
    </lineage>
</organism>
<dbReference type="InterPro" id="IPR052363">
    <property type="entry name" value="LPS_export_LptC"/>
</dbReference>
<dbReference type="InterPro" id="IPR010664">
    <property type="entry name" value="LipoPS_assembly_LptC-rel"/>
</dbReference>
<dbReference type="NCBIfam" id="TIGR04409">
    <property type="entry name" value="LptC_YrbK"/>
    <property type="match status" value="1"/>
</dbReference>
<dbReference type="PANTHER" id="PTHR37481:SF1">
    <property type="entry name" value="LIPOPOLYSACCHARIDE EXPORT SYSTEM PROTEIN LPTC"/>
    <property type="match status" value="1"/>
</dbReference>
<evidence type="ECO:0000256" key="4">
    <source>
        <dbReference type="ARBA" id="ARBA00022989"/>
    </source>
</evidence>
<keyword evidence="3 6" id="KW-0812">Transmembrane</keyword>
<name>A0A1F7F6U3_UNCRA</name>
<proteinExistence type="predicted"/>